<dbReference type="Gene3D" id="2.60.200.20">
    <property type="match status" value="1"/>
</dbReference>
<feature type="region of interest" description="Disordered" evidence="1">
    <location>
        <begin position="113"/>
        <end position="135"/>
    </location>
</feature>
<dbReference type="InterPro" id="IPR008984">
    <property type="entry name" value="SMAD_FHA_dom_sf"/>
</dbReference>
<dbReference type="InterPro" id="IPR000253">
    <property type="entry name" value="FHA_dom"/>
</dbReference>
<proteinExistence type="predicted"/>
<dbReference type="InterPro" id="IPR050923">
    <property type="entry name" value="Cell_Proc_Reg/RNA_Proc"/>
</dbReference>
<protein>
    <recommendedName>
        <fullName evidence="2">FHA domain-containing protein</fullName>
    </recommendedName>
</protein>
<dbReference type="PROSITE" id="PS50006">
    <property type="entry name" value="FHA_DOMAIN"/>
    <property type="match status" value="1"/>
</dbReference>
<reference evidence="4" key="1">
    <citation type="journal article" date="2017" name="Front. Plant Sci.">
        <title>Climate Clever Clovers: New Paradigm to Reduce the Environmental Footprint of Ruminants by Breeding Low Methanogenic Forages Utilizing Haplotype Variation.</title>
        <authorList>
            <person name="Kaur P."/>
            <person name="Appels R."/>
            <person name="Bayer P.E."/>
            <person name="Keeble-Gagnere G."/>
            <person name="Wang J."/>
            <person name="Hirakawa H."/>
            <person name="Shirasawa K."/>
            <person name="Vercoe P."/>
            <person name="Stefanova K."/>
            <person name="Durmic Z."/>
            <person name="Nichols P."/>
            <person name="Revell C."/>
            <person name="Isobe S.N."/>
            <person name="Edwards D."/>
            <person name="Erskine W."/>
        </authorList>
    </citation>
    <scope>NUCLEOTIDE SEQUENCE [LARGE SCALE GENOMIC DNA]</scope>
    <source>
        <strain evidence="4">cv. Daliak</strain>
    </source>
</reference>
<accession>A0A2Z6MLW8</accession>
<dbReference type="AlphaFoldDB" id="A0A2Z6MLW8"/>
<dbReference type="PANTHER" id="PTHR23308">
    <property type="entry name" value="NUCLEAR INHIBITOR OF PROTEIN PHOSPHATASE-1"/>
    <property type="match status" value="1"/>
</dbReference>
<evidence type="ECO:0000259" key="2">
    <source>
        <dbReference type="PROSITE" id="PS50006"/>
    </source>
</evidence>
<dbReference type="EMBL" id="DF973493">
    <property type="protein sequence ID" value="GAU32471.1"/>
    <property type="molecule type" value="Genomic_DNA"/>
</dbReference>
<evidence type="ECO:0000256" key="1">
    <source>
        <dbReference type="SAM" id="MobiDB-lite"/>
    </source>
</evidence>
<sequence>MEQQDLPSLALQILAGPRKGETLQFQPESTIKIGRVIRGNTLPIKDPGISTKHLSIQIESGNWILTDLDSSNGTVLDDNRIPPNTPFQLHDGSTIKIGEVTSIVVNFVKPQSNPTCTEVEDKPMRGRRGNNNNKGFKVRVPVQSIDEDAILSDGVDSDYVDQSEIMPVTRNTRSTRSRVVVSDSAVDEKVEETKNVRVTRNAKNKKKAVEICGSSIVNLDTPEEKVEELKNVRVTRNLKNKLNKMGISESSIVDLDAANEKAEGPRNGKVTRNMKNKGVVIEENSNLVDGVENVVMKKTRGGAKGKKKLQEEECVGDGDGKDNCDDGREKENLNGDDTWPDLNKMTLGEWFDFMEVYLVKQIDDETEAIIDSMRQKAERLRESVVLYFALFQVLLRCRVGGSACLVLKPDLYGADCFLKYNGSFEQFLQFS</sequence>
<gene>
    <name evidence="3" type="ORF">TSUD_64210</name>
</gene>
<keyword evidence="4" id="KW-1185">Reference proteome</keyword>
<feature type="compositionally biased region" description="Basic and acidic residues" evidence="1">
    <location>
        <begin position="318"/>
        <end position="332"/>
    </location>
</feature>
<dbReference type="Proteomes" id="UP000242715">
    <property type="component" value="Unassembled WGS sequence"/>
</dbReference>
<dbReference type="SUPFAM" id="SSF49879">
    <property type="entry name" value="SMAD/FHA domain"/>
    <property type="match status" value="1"/>
</dbReference>
<feature type="region of interest" description="Disordered" evidence="1">
    <location>
        <begin position="307"/>
        <end position="332"/>
    </location>
</feature>
<organism evidence="3 4">
    <name type="scientific">Trifolium subterraneum</name>
    <name type="common">Subterranean clover</name>
    <dbReference type="NCBI Taxonomy" id="3900"/>
    <lineage>
        <taxon>Eukaryota</taxon>
        <taxon>Viridiplantae</taxon>
        <taxon>Streptophyta</taxon>
        <taxon>Embryophyta</taxon>
        <taxon>Tracheophyta</taxon>
        <taxon>Spermatophyta</taxon>
        <taxon>Magnoliopsida</taxon>
        <taxon>eudicotyledons</taxon>
        <taxon>Gunneridae</taxon>
        <taxon>Pentapetalae</taxon>
        <taxon>rosids</taxon>
        <taxon>fabids</taxon>
        <taxon>Fabales</taxon>
        <taxon>Fabaceae</taxon>
        <taxon>Papilionoideae</taxon>
        <taxon>50 kb inversion clade</taxon>
        <taxon>NPAAA clade</taxon>
        <taxon>Hologalegina</taxon>
        <taxon>IRL clade</taxon>
        <taxon>Trifolieae</taxon>
        <taxon>Trifolium</taxon>
    </lineage>
</organism>
<dbReference type="OrthoDB" id="687730at2759"/>
<name>A0A2Z6MLW8_TRISU</name>
<feature type="domain" description="FHA" evidence="2">
    <location>
        <begin position="31"/>
        <end position="81"/>
    </location>
</feature>
<evidence type="ECO:0000313" key="3">
    <source>
        <dbReference type="EMBL" id="GAU32471.1"/>
    </source>
</evidence>
<evidence type="ECO:0000313" key="4">
    <source>
        <dbReference type="Proteomes" id="UP000242715"/>
    </source>
</evidence>
<dbReference type="SMART" id="SM00240">
    <property type="entry name" value="FHA"/>
    <property type="match status" value="1"/>
</dbReference>
<dbReference type="Pfam" id="PF00498">
    <property type="entry name" value="FHA"/>
    <property type="match status" value="1"/>
</dbReference>